<evidence type="ECO:0000256" key="7">
    <source>
        <dbReference type="ARBA" id="ARBA00023004"/>
    </source>
</evidence>
<keyword evidence="7" id="KW-0408">Iron</keyword>
<dbReference type="Proteomes" id="UP000275012">
    <property type="component" value="Unassembled WGS sequence"/>
</dbReference>
<dbReference type="SUPFAM" id="SSF56935">
    <property type="entry name" value="Porins"/>
    <property type="match status" value="1"/>
</dbReference>
<keyword evidence="10 12" id="KW-0472">Membrane</keyword>
<keyword evidence="4" id="KW-0410">Iron transport</keyword>
<keyword evidence="8" id="KW-0406">Ion transport</keyword>
<comment type="subcellular location">
    <subcellularLocation>
        <location evidence="1 12">Cell outer membrane</location>
        <topology evidence="1 12">Multi-pass membrane protein</topology>
    </subcellularLocation>
</comment>
<keyword evidence="2 12" id="KW-0813">Transport</keyword>
<evidence type="ECO:0000259" key="16">
    <source>
        <dbReference type="Pfam" id="PF07715"/>
    </source>
</evidence>
<evidence type="ECO:0000256" key="12">
    <source>
        <dbReference type="PROSITE-ProRule" id="PRU01360"/>
    </source>
</evidence>
<dbReference type="EMBL" id="RFLY01000005">
    <property type="protein sequence ID" value="RMH93555.1"/>
    <property type="molecule type" value="Genomic_DNA"/>
</dbReference>
<evidence type="ECO:0000256" key="14">
    <source>
        <dbReference type="SAM" id="SignalP"/>
    </source>
</evidence>
<evidence type="ECO:0000313" key="17">
    <source>
        <dbReference type="EMBL" id="RMH93555.1"/>
    </source>
</evidence>
<keyword evidence="11 12" id="KW-0998">Cell outer membrane</keyword>
<gene>
    <name evidence="17" type="ORF">EBB59_04755</name>
</gene>
<evidence type="ECO:0000259" key="15">
    <source>
        <dbReference type="Pfam" id="PF00593"/>
    </source>
</evidence>
<dbReference type="GO" id="GO:0009279">
    <property type="term" value="C:cell outer membrane"/>
    <property type="evidence" value="ECO:0007669"/>
    <property type="project" value="UniProtKB-SubCell"/>
</dbReference>
<dbReference type="PROSITE" id="PS52016">
    <property type="entry name" value="TONB_DEPENDENT_REC_3"/>
    <property type="match status" value="1"/>
</dbReference>
<evidence type="ECO:0000256" key="9">
    <source>
        <dbReference type="ARBA" id="ARBA00023077"/>
    </source>
</evidence>
<feature type="domain" description="TonB-dependent receptor plug" evidence="16">
    <location>
        <begin position="53"/>
        <end position="164"/>
    </location>
</feature>
<organism evidence="17 18">
    <name type="scientific">Solilutibacter pythonis</name>
    <dbReference type="NCBI Taxonomy" id="2483112"/>
    <lineage>
        <taxon>Bacteria</taxon>
        <taxon>Pseudomonadati</taxon>
        <taxon>Pseudomonadota</taxon>
        <taxon>Gammaproteobacteria</taxon>
        <taxon>Lysobacterales</taxon>
        <taxon>Lysobacteraceae</taxon>
        <taxon>Solilutibacter</taxon>
    </lineage>
</organism>
<feature type="signal peptide" evidence="14">
    <location>
        <begin position="1"/>
        <end position="22"/>
    </location>
</feature>
<sequence>MLNKTILAASVALCLHAMPSSAQVMADAHAATAAADGEAGTLDRISVIGTGQTRQVQMVGQAELAREAAGASPLKAVAKLPGVNYQSSDPWGNYEWGGKLNIRGFSQQQLGFTLDGVPLGDMSYGNHNGLHISRAIVSENMGAVELSQGSGAIDTASSGNLGGTLRFFSQNPEDSFGVRLNQSIGSNNMRRTYARLDTGRQGLFAGYVSAAFQNADKWKGYGPQRQMQVNGKFDLTGDGWNVRGYFDTSRRRETDYADLSLESAKRLGMKWDNYAPDWQRAVDAANGIYRGKVVSLDDAYYIARGVRDDDLAYVAGSFDASDALTFDATLYYHRNEGQGQWATPYAPSSASVPISMRTTEYDIERTGFMPSLTWRIGDHRLQAGIWWEKNTHGVQRNFYALDGVTPPHALDFLHNPDVRAFRQRFDTDTFQYYLLDHMEFMDGRLAIDAGFKGMRVTTNGKALIGTSRAGGELVARDNFMPQVGARWRFNEHEEIFGSYSENMAAYRTGVNGPHSASQAAFDTFKDAIRPETSRTLEAGLRSSRDMFDASVALYRVDFKNRLLAIARCVGIAGCPTGFANVGDVRTTGAELVFQLKPINGFGWYNSLSFNNSKYASDYMDGANLVAIDGKQAVDSPKRMFVTELTYANGGFSANIGGKFTDRRYLSYLNDSSVDAFWMTDAGVGYEWTSLAWAKSLKLKFDVTNLFDKEYFAGIGTNGFVVSDPQGKNYTLHAGAPRQMFLSAELKF</sequence>
<evidence type="ECO:0000256" key="3">
    <source>
        <dbReference type="ARBA" id="ARBA00022452"/>
    </source>
</evidence>
<dbReference type="Gene3D" id="2.170.130.10">
    <property type="entry name" value="TonB-dependent receptor, plug domain"/>
    <property type="match status" value="1"/>
</dbReference>
<dbReference type="PANTHER" id="PTHR32552:SF89">
    <property type="entry name" value="CATECHOLATE SIDEROPHORE RECEPTOR FIU"/>
    <property type="match status" value="1"/>
</dbReference>
<dbReference type="InterPro" id="IPR036942">
    <property type="entry name" value="Beta-barrel_TonB_sf"/>
</dbReference>
<evidence type="ECO:0000256" key="13">
    <source>
        <dbReference type="RuleBase" id="RU003357"/>
    </source>
</evidence>
<evidence type="ECO:0000256" key="8">
    <source>
        <dbReference type="ARBA" id="ARBA00023065"/>
    </source>
</evidence>
<evidence type="ECO:0000313" key="18">
    <source>
        <dbReference type="Proteomes" id="UP000275012"/>
    </source>
</evidence>
<dbReference type="Pfam" id="PF07715">
    <property type="entry name" value="Plug"/>
    <property type="match status" value="1"/>
</dbReference>
<dbReference type="Gene3D" id="2.40.170.20">
    <property type="entry name" value="TonB-dependent receptor, beta-barrel domain"/>
    <property type="match status" value="1"/>
</dbReference>
<evidence type="ECO:0000256" key="5">
    <source>
        <dbReference type="ARBA" id="ARBA00022692"/>
    </source>
</evidence>
<dbReference type="Pfam" id="PF00593">
    <property type="entry name" value="TonB_dep_Rec_b-barrel"/>
    <property type="match status" value="1"/>
</dbReference>
<accession>A0A3M2HZK5</accession>
<keyword evidence="18" id="KW-1185">Reference proteome</keyword>
<comment type="similarity">
    <text evidence="12 13">Belongs to the TonB-dependent receptor family.</text>
</comment>
<dbReference type="PANTHER" id="PTHR32552">
    <property type="entry name" value="FERRICHROME IRON RECEPTOR-RELATED"/>
    <property type="match status" value="1"/>
</dbReference>
<keyword evidence="6 14" id="KW-0732">Signal</keyword>
<comment type="caution">
    <text evidence="17">The sequence shown here is derived from an EMBL/GenBank/DDBJ whole genome shotgun (WGS) entry which is preliminary data.</text>
</comment>
<dbReference type="InterPro" id="IPR012910">
    <property type="entry name" value="Plug_dom"/>
</dbReference>
<dbReference type="OrthoDB" id="15609at2"/>
<feature type="chain" id="PRO_5018222239" evidence="14">
    <location>
        <begin position="23"/>
        <end position="747"/>
    </location>
</feature>
<dbReference type="AlphaFoldDB" id="A0A3M2HZK5"/>
<keyword evidence="17" id="KW-0675">Receptor</keyword>
<keyword evidence="3 12" id="KW-1134">Transmembrane beta strand</keyword>
<evidence type="ECO:0000256" key="10">
    <source>
        <dbReference type="ARBA" id="ARBA00023136"/>
    </source>
</evidence>
<dbReference type="RefSeq" id="WP_122101003.1">
    <property type="nucleotide sequence ID" value="NZ_RFLY01000005.1"/>
</dbReference>
<protein>
    <submittedName>
        <fullName evidence="17">TonB-dependent receptor</fullName>
    </submittedName>
</protein>
<evidence type="ECO:0000256" key="2">
    <source>
        <dbReference type="ARBA" id="ARBA00022448"/>
    </source>
</evidence>
<reference evidence="17 18" key="1">
    <citation type="submission" date="2018-10" db="EMBL/GenBank/DDBJ databases">
        <title>Proposal of Lysobacter pythonis sp. nov. isolated from royal pythons (Python regius).</title>
        <authorList>
            <person name="Hans-Juergen B."/>
            <person name="Huptas C."/>
            <person name="Sandra B."/>
            <person name="Igor L."/>
            <person name="Joachim S."/>
            <person name="Siegfried S."/>
            <person name="Mareike W."/>
            <person name="Peter K."/>
        </authorList>
    </citation>
    <scope>NUCLEOTIDE SEQUENCE [LARGE SCALE GENOMIC DNA]</scope>
    <source>
        <strain evidence="17 18">4284/11</strain>
    </source>
</reference>
<dbReference type="InterPro" id="IPR037066">
    <property type="entry name" value="Plug_dom_sf"/>
</dbReference>
<proteinExistence type="inferred from homology"/>
<keyword evidence="5 12" id="KW-0812">Transmembrane</keyword>
<evidence type="ECO:0000256" key="4">
    <source>
        <dbReference type="ARBA" id="ARBA00022496"/>
    </source>
</evidence>
<keyword evidence="9 13" id="KW-0798">TonB box</keyword>
<dbReference type="InterPro" id="IPR000531">
    <property type="entry name" value="Beta-barrel_TonB"/>
</dbReference>
<evidence type="ECO:0000256" key="1">
    <source>
        <dbReference type="ARBA" id="ARBA00004571"/>
    </source>
</evidence>
<dbReference type="InterPro" id="IPR039426">
    <property type="entry name" value="TonB-dep_rcpt-like"/>
</dbReference>
<name>A0A3M2HZK5_9GAMM</name>
<dbReference type="GO" id="GO:0015344">
    <property type="term" value="F:siderophore uptake transmembrane transporter activity"/>
    <property type="evidence" value="ECO:0007669"/>
    <property type="project" value="TreeGrafter"/>
</dbReference>
<evidence type="ECO:0000256" key="11">
    <source>
        <dbReference type="ARBA" id="ARBA00023237"/>
    </source>
</evidence>
<evidence type="ECO:0000256" key="6">
    <source>
        <dbReference type="ARBA" id="ARBA00022729"/>
    </source>
</evidence>
<feature type="domain" description="TonB-dependent receptor-like beta-barrel" evidence="15">
    <location>
        <begin position="264"/>
        <end position="705"/>
    </location>
</feature>